<dbReference type="Proteomes" id="UP000235392">
    <property type="component" value="Unassembled WGS sequence"/>
</dbReference>
<proteinExistence type="predicted"/>
<evidence type="ECO:0000313" key="1">
    <source>
        <dbReference type="EMBL" id="PLW05300.1"/>
    </source>
</evidence>
<protein>
    <submittedName>
        <fullName evidence="3">Uncharacterized protein</fullName>
    </submittedName>
</protein>
<dbReference type="EMBL" id="PGCI01000161">
    <property type="protein sequence ID" value="PLW36343.1"/>
    <property type="molecule type" value="Genomic_DNA"/>
</dbReference>
<reference evidence="3 4" key="1">
    <citation type="submission" date="2017-11" db="EMBL/GenBank/DDBJ databases">
        <title>De novo assembly and phasing of dikaryotic genomes from two isolates of Puccinia coronata f. sp. avenae, the causal agent of oat crown rust.</title>
        <authorList>
            <person name="Miller M.E."/>
            <person name="Zhang Y."/>
            <person name="Omidvar V."/>
            <person name="Sperschneider J."/>
            <person name="Schwessinger B."/>
            <person name="Raley C."/>
            <person name="Palmer J.M."/>
            <person name="Garnica D."/>
            <person name="Upadhyaya N."/>
            <person name="Rathjen J."/>
            <person name="Taylor J.M."/>
            <person name="Park R.F."/>
            <person name="Dodds P.N."/>
            <person name="Hirsch C.D."/>
            <person name="Kianian S.F."/>
            <person name="Figueroa M."/>
        </authorList>
    </citation>
    <scope>NUCLEOTIDE SEQUENCE [LARGE SCALE GENOMIC DNA]</scope>
    <source>
        <strain evidence="3">12SD80</strain>
    </source>
</reference>
<dbReference type="EMBL" id="PGCI01001213">
    <property type="protein sequence ID" value="PLW06517.1"/>
    <property type="molecule type" value="Genomic_DNA"/>
</dbReference>
<dbReference type="AlphaFoldDB" id="A0A2N5UF22"/>
<comment type="caution">
    <text evidence="3">The sequence shown here is derived from an EMBL/GenBank/DDBJ whole genome shotgun (WGS) entry which is preliminary data.</text>
</comment>
<sequence>MRSSSPTLIAVECSLPGDTSSVELMGQPRQMSRPFLLNFIERIALSNTDLQRMQKSGLSPAPVVFSNGFHL</sequence>
<dbReference type="EMBL" id="PGCI01001363">
    <property type="protein sequence ID" value="PLW05300.1"/>
    <property type="molecule type" value="Genomic_DNA"/>
</dbReference>
<evidence type="ECO:0000313" key="3">
    <source>
        <dbReference type="EMBL" id="PLW36343.1"/>
    </source>
</evidence>
<organism evidence="3 4">
    <name type="scientific">Puccinia coronata f. sp. avenae</name>
    <dbReference type="NCBI Taxonomy" id="200324"/>
    <lineage>
        <taxon>Eukaryota</taxon>
        <taxon>Fungi</taxon>
        <taxon>Dikarya</taxon>
        <taxon>Basidiomycota</taxon>
        <taxon>Pucciniomycotina</taxon>
        <taxon>Pucciniomycetes</taxon>
        <taxon>Pucciniales</taxon>
        <taxon>Pucciniaceae</taxon>
        <taxon>Puccinia</taxon>
    </lineage>
</organism>
<name>A0A2N5UF22_9BASI</name>
<gene>
    <name evidence="3" type="ORF">PCASD_18662</name>
    <name evidence="2" type="ORF">PCASD_25469</name>
    <name evidence="1" type="ORF">PCASD_26621</name>
</gene>
<evidence type="ECO:0000313" key="2">
    <source>
        <dbReference type="EMBL" id="PLW06517.1"/>
    </source>
</evidence>
<evidence type="ECO:0000313" key="4">
    <source>
        <dbReference type="Proteomes" id="UP000235392"/>
    </source>
</evidence>
<accession>A0A2N5UF22</accession>